<feature type="compositionally biased region" description="Basic and acidic residues" evidence="1">
    <location>
        <begin position="459"/>
        <end position="472"/>
    </location>
</feature>
<feature type="compositionally biased region" description="Basic and acidic residues" evidence="1">
    <location>
        <begin position="949"/>
        <end position="959"/>
    </location>
</feature>
<feature type="region of interest" description="Disordered" evidence="1">
    <location>
        <begin position="1"/>
        <end position="59"/>
    </location>
</feature>
<feature type="region of interest" description="Disordered" evidence="1">
    <location>
        <begin position="459"/>
        <end position="583"/>
    </location>
</feature>
<keyword evidence="4" id="KW-1185">Reference proteome</keyword>
<feature type="compositionally biased region" description="Basic and acidic residues" evidence="1">
    <location>
        <begin position="528"/>
        <end position="537"/>
    </location>
</feature>
<evidence type="ECO:0000259" key="2">
    <source>
        <dbReference type="PROSITE" id="PS51980"/>
    </source>
</evidence>
<evidence type="ECO:0000313" key="4">
    <source>
        <dbReference type="Proteomes" id="UP000245207"/>
    </source>
</evidence>
<feature type="compositionally biased region" description="Basic and acidic residues" evidence="1">
    <location>
        <begin position="598"/>
        <end position="607"/>
    </location>
</feature>
<feature type="compositionally biased region" description="Basic and acidic residues" evidence="1">
    <location>
        <begin position="614"/>
        <end position="627"/>
    </location>
</feature>
<evidence type="ECO:0000256" key="1">
    <source>
        <dbReference type="SAM" id="MobiDB-lite"/>
    </source>
</evidence>
<feature type="compositionally biased region" description="Polar residues" evidence="1">
    <location>
        <begin position="295"/>
        <end position="306"/>
    </location>
</feature>
<dbReference type="SUPFAM" id="SSF144292">
    <property type="entry name" value="occludin/ELL-like"/>
    <property type="match status" value="1"/>
</dbReference>
<reference evidence="3 4" key="1">
    <citation type="journal article" date="2018" name="Mol. Plant">
        <title>The genome of Artemisia annua provides insight into the evolution of Asteraceae family and artemisinin biosynthesis.</title>
        <authorList>
            <person name="Shen Q."/>
            <person name="Zhang L."/>
            <person name="Liao Z."/>
            <person name="Wang S."/>
            <person name="Yan T."/>
            <person name="Shi P."/>
            <person name="Liu M."/>
            <person name="Fu X."/>
            <person name="Pan Q."/>
            <person name="Wang Y."/>
            <person name="Lv Z."/>
            <person name="Lu X."/>
            <person name="Zhang F."/>
            <person name="Jiang W."/>
            <person name="Ma Y."/>
            <person name="Chen M."/>
            <person name="Hao X."/>
            <person name="Li L."/>
            <person name="Tang Y."/>
            <person name="Lv G."/>
            <person name="Zhou Y."/>
            <person name="Sun X."/>
            <person name="Brodelius P.E."/>
            <person name="Rose J.K.C."/>
            <person name="Tang K."/>
        </authorList>
    </citation>
    <scope>NUCLEOTIDE SEQUENCE [LARGE SCALE GENOMIC DNA]</scope>
    <source>
        <strain evidence="4">cv. Huhao1</strain>
        <tissue evidence="3">Leaf</tissue>
    </source>
</reference>
<dbReference type="Gene3D" id="6.10.140.340">
    <property type="match status" value="1"/>
</dbReference>
<comment type="caution">
    <text evidence="3">The sequence shown here is derived from an EMBL/GenBank/DDBJ whole genome shotgun (WGS) entry which is preliminary data.</text>
</comment>
<dbReference type="PROSITE" id="PS51980">
    <property type="entry name" value="OCEL"/>
    <property type="match status" value="1"/>
</dbReference>
<feature type="region of interest" description="Disordered" evidence="1">
    <location>
        <begin position="221"/>
        <end position="265"/>
    </location>
</feature>
<dbReference type="PANTHER" id="PTHR38372:SF2">
    <property type="entry name" value="DENTIN SIALOPHOSPHOPROTEIN-LIKE PROTEIN"/>
    <property type="match status" value="1"/>
</dbReference>
<accession>A0A2U1MP19</accession>
<dbReference type="Pfam" id="PF07303">
    <property type="entry name" value="Occludin_ELL"/>
    <property type="match status" value="1"/>
</dbReference>
<feature type="compositionally biased region" description="Basic and acidic residues" evidence="1">
    <location>
        <begin position="798"/>
        <end position="820"/>
    </location>
</feature>
<dbReference type="OrthoDB" id="4869960at2759"/>
<feature type="compositionally biased region" description="Polar residues" evidence="1">
    <location>
        <begin position="828"/>
        <end position="841"/>
    </location>
</feature>
<dbReference type="Proteomes" id="UP000245207">
    <property type="component" value="Unassembled WGS sequence"/>
</dbReference>
<dbReference type="InterPro" id="IPR010844">
    <property type="entry name" value="Occludin_ELL"/>
</dbReference>
<proteinExistence type="predicted"/>
<feature type="compositionally biased region" description="Acidic residues" evidence="1">
    <location>
        <begin position="514"/>
        <end position="527"/>
    </location>
</feature>
<feature type="compositionally biased region" description="Basic and acidic residues" evidence="1">
    <location>
        <begin position="544"/>
        <end position="562"/>
    </location>
</feature>
<organism evidence="3 4">
    <name type="scientific">Artemisia annua</name>
    <name type="common">Sweet wormwood</name>
    <dbReference type="NCBI Taxonomy" id="35608"/>
    <lineage>
        <taxon>Eukaryota</taxon>
        <taxon>Viridiplantae</taxon>
        <taxon>Streptophyta</taxon>
        <taxon>Embryophyta</taxon>
        <taxon>Tracheophyta</taxon>
        <taxon>Spermatophyta</taxon>
        <taxon>Magnoliopsida</taxon>
        <taxon>eudicotyledons</taxon>
        <taxon>Gunneridae</taxon>
        <taxon>Pentapetalae</taxon>
        <taxon>asterids</taxon>
        <taxon>campanulids</taxon>
        <taxon>Asterales</taxon>
        <taxon>Asteraceae</taxon>
        <taxon>Asteroideae</taxon>
        <taxon>Anthemideae</taxon>
        <taxon>Artemisiinae</taxon>
        <taxon>Artemisia</taxon>
    </lineage>
</organism>
<feature type="compositionally biased region" description="Basic and acidic residues" evidence="1">
    <location>
        <begin position="668"/>
        <end position="681"/>
    </location>
</feature>
<feature type="domain" description="OCEL" evidence="2">
    <location>
        <begin position="989"/>
        <end position="1097"/>
    </location>
</feature>
<dbReference type="PANTHER" id="PTHR38372">
    <property type="entry name" value="DENTIN SIALOPHOSPHOPROTEIN-LIKE PROTEIN"/>
    <property type="match status" value="1"/>
</dbReference>
<feature type="region of interest" description="Disordered" evidence="1">
    <location>
        <begin position="289"/>
        <end position="317"/>
    </location>
</feature>
<gene>
    <name evidence="3" type="ORF">CTI12_AA246940</name>
</gene>
<dbReference type="EMBL" id="PKPP01004737">
    <property type="protein sequence ID" value="PWA62966.1"/>
    <property type="molecule type" value="Genomic_DNA"/>
</dbReference>
<feature type="compositionally biased region" description="Polar residues" evidence="1">
    <location>
        <begin position="50"/>
        <end position="59"/>
    </location>
</feature>
<sequence length="1099" mass="123206">MYGSSGKSGGRGRAAGPVKRPLSTFPPSRPLGGGRGGGGGGGPGNRRNNSTPFSIGSGSSGVTVDETFSLVRNRELNFGMIIKLSPELVDEIKRIEAEGGSAKIKFDSQQKNAEVNVIDVGGKVFGFSWSEEKGDLCDIYEEKRSGDDGNGLLVEHGGAWRKLQVNRELNDSYSNKVKRSTLEADIKHRSRKTVTLDPGNPSMKNQIKAFAAAEVNNSWKGSYSKKKEPPFKKMKTEPSSAPPKPVGKTGLSSSAPSKGRASASPLLFTPEQSGVAFSPYRNNNHKVHAQREDTSLTNFNKENASTPEKEMLSRLPPGTVQNKQGSNERFGNKHTDLESLLISLLMEKPQGMNIKALEMAVGEIIPRSMKQIEPILKKIAVLQAQGRYTLKPDVELESFKKALPENGRSLDNNNHHRETTATASTFPSKSDDVKQFEEPTDLNFEPYEELNTSENIDIEHHSPDISSDKRVPDNSQLANVSSESDRSSDSDSDSGSDSESDSGSDDKSNSKEGSDEEVDIMSDDEKESEQKSLHVDTEVGFAHDMVDEKDGSDYLELEKELFEDNQEAEMPSFPDKDGDDYADESTNLFINHLEHQESEFHSKDLHNLKNVSKRGSDENHFEENEHAKRLKSGNWSQPSISRSPNWAREGPHKGTTNQIIGRPGGDVSDYHYEKVDDREFSGNHTLDSPRSGPRSIDLNAHAKAPADMENSFRYSEMGPQLNDVFLTQKDNKAKKEIRDEDSHYNDKRPPKNSKLGDDGSRRSGSRQKKHGSSIRKSKDTYIDNYNKSPVINGRGPTLRRELSDLEMGELRESAHEEASGAKKRFEKNNSFKQSENMSSLEYWSLDETKGKPAGIGGSTIPQNLPKKIVPDDHVDDVTRSNGKPVPRRDHAKGKSQHNKVPETSNKGRHLTGSEGYTDNQRNVSRDVPNKHEKQVVPLTTKDKKRHKSKDVGCEKKDPWQVDSMDSGQKRREMGSFSDDSITSYTKYEKDEPEMKGPIKDLSQYNEYVQEYHEKYDCYKALNKILESYRNEFQMIGRELELAKGRDNDKYNKVLEQLMESYRECGTKNRRLKKIFVVLHHELQHLKEMIRDFAEKQTKG</sequence>
<dbReference type="AlphaFoldDB" id="A0A2U1MP19"/>
<feature type="compositionally biased region" description="Polar residues" evidence="1">
    <location>
        <begin position="633"/>
        <end position="644"/>
    </location>
</feature>
<feature type="compositionally biased region" description="Gly residues" evidence="1">
    <location>
        <begin position="31"/>
        <end position="44"/>
    </location>
</feature>
<evidence type="ECO:0000313" key="3">
    <source>
        <dbReference type="EMBL" id="PWA62966.1"/>
    </source>
</evidence>
<name>A0A2U1MP19_ARTAN</name>
<dbReference type="STRING" id="35608.A0A2U1MP19"/>
<feature type="compositionally biased region" description="Basic and acidic residues" evidence="1">
    <location>
        <begin position="923"/>
        <end position="934"/>
    </location>
</feature>
<feature type="compositionally biased region" description="Basic and acidic residues" evidence="1">
    <location>
        <begin position="504"/>
        <end position="513"/>
    </location>
</feature>
<protein>
    <recommendedName>
        <fullName evidence="2">OCEL domain-containing protein</fullName>
    </recommendedName>
</protein>
<feature type="region of interest" description="Disordered" evidence="1">
    <location>
        <begin position="598"/>
        <end position="976"/>
    </location>
</feature>
<feature type="compositionally biased region" description="Gly residues" evidence="1">
    <location>
        <begin position="1"/>
        <end position="13"/>
    </location>
</feature>
<feature type="compositionally biased region" description="Basic and acidic residues" evidence="1">
    <location>
        <begin position="225"/>
        <end position="236"/>
    </location>
</feature>
<feature type="compositionally biased region" description="Basic and acidic residues" evidence="1">
    <location>
        <begin position="868"/>
        <end position="878"/>
    </location>
</feature>
<feature type="compositionally biased region" description="Acidic residues" evidence="1">
    <location>
        <begin position="490"/>
        <end position="503"/>
    </location>
</feature>
<feature type="compositionally biased region" description="Basic residues" evidence="1">
    <location>
        <begin position="763"/>
        <end position="775"/>
    </location>
</feature>
<feature type="compositionally biased region" description="Basic and acidic residues" evidence="1">
    <location>
        <begin position="729"/>
        <end position="761"/>
    </location>
</feature>
<feature type="region of interest" description="Disordered" evidence="1">
    <location>
        <begin position="405"/>
        <end position="447"/>
    </location>
</feature>